<evidence type="ECO:0000256" key="2">
    <source>
        <dbReference type="ARBA" id="ARBA00022964"/>
    </source>
</evidence>
<evidence type="ECO:0000259" key="4">
    <source>
        <dbReference type="Pfam" id="PF05118"/>
    </source>
</evidence>
<keyword evidence="2" id="KW-0223">Dioxygenase</keyword>
<feature type="domain" description="Aspartyl/asparaginy/proline hydroxylase" evidence="4">
    <location>
        <begin position="34"/>
        <end position="190"/>
    </location>
</feature>
<gene>
    <name evidence="5" type="ORF">EZI54_13065</name>
</gene>
<dbReference type="PANTHER" id="PTHR46332:SF5">
    <property type="entry name" value="ASPARTATE BETA-HYDROXYLASE DOMAIN CONTAINING 2"/>
    <property type="match status" value="1"/>
</dbReference>
<evidence type="ECO:0000256" key="3">
    <source>
        <dbReference type="ARBA" id="ARBA00023002"/>
    </source>
</evidence>
<reference evidence="5 6" key="1">
    <citation type="submission" date="2019-02" db="EMBL/GenBank/DDBJ databases">
        <title>Marinobacter halodurans sp. nov., a marine bacterium isolated from sea tidal flat.</title>
        <authorList>
            <person name="Yoo Y."/>
            <person name="Lee D.W."/>
            <person name="Kim B.S."/>
            <person name="Kim J.-J."/>
        </authorList>
    </citation>
    <scope>NUCLEOTIDE SEQUENCE [LARGE SCALE GENOMIC DNA]</scope>
    <source>
        <strain evidence="5 6">YJ-S3-2</strain>
    </source>
</reference>
<dbReference type="PANTHER" id="PTHR46332">
    <property type="entry name" value="ASPARTATE BETA-HYDROXYLASE DOMAIN-CONTAINING PROTEIN 2"/>
    <property type="match status" value="1"/>
</dbReference>
<dbReference type="InterPro" id="IPR051821">
    <property type="entry name" value="Asp/Asn_beta-hydroxylase"/>
</dbReference>
<name>A0ABY1ZL33_9GAMM</name>
<dbReference type="SUPFAM" id="SSF51197">
    <property type="entry name" value="Clavaminate synthase-like"/>
    <property type="match status" value="1"/>
</dbReference>
<dbReference type="InterPro" id="IPR007803">
    <property type="entry name" value="Asp/Arg/Pro-Hydrxlase"/>
</dbReference>
<dbReference type="EMBL" id="SJDL01000019">
    <property type="protein sequence ID" value="TBW54798.1"/>
    <property type="molecule type" value="Genomic_DNA"/>
</dbReference>
<organism evidence="5 6">
    <name type="scientific">Marinobacter halodurans</name>
    <dbReference type="NCBI Taxonomy" id="2528979"/>
    <lineage>
        <taxon>Bacteria</taxon>
        <taxon>Pseudomonadati</taxon>
        <taxon>Pseudomonadota</taxon>
        <taxon>Gammaproteobacteria</taxon>
        <taxon>Pseudomonadales</taxon>
        <taxon>Marinobacteraceae</taxon>
        <taxon>Marinobacter</taxon>
    </lineage>
</organism>
<comment type="caution">
    <text evidence="5">The sequence shown here is derived from an EMBL/GenBank/DDBJ whole genome shotgun (WGS) entry which is preliminary data.</text>
</comment>
<accession>A0ABY1ZL33</accession>
<sequence>MWIWVAEKIVAKYSKVGDSEFFDKRQFAWTSNIEKNWMIIRRELEGVLTNAEDLPNFQDISPEQKALTADNHWKTFFLYGYGLKSEKNCSACPSTAMLLEGIPGMTTAFFSVLSPGKHIPEHRGVYNGVLRYHLGLIVPKNKEKCRIRVGSTVKHWSEGDSLIFDDTYMHQVWNDTEHLRVVMFVDFKRPLPLPVALLNDLTIWIIQKTPFVQRAWKNQKSWEAKFYKAKAN</sequence>
<dbReference type="Gene3D" id="2.60.120.330">
    <property type="entry name" value="B-lactam Antibiotic, Isopenicillin N Synthase, Chain"/>
    <property type="match status" value="1"/>
</dbReference>
<protein>
    <submittedName>
        <fullName evidence="5">Aspartyl/asparaginyl beta-hydroxylase domain-containing protein</fullName>
    </submittedName>
</protein>
<dbReference type="Proteomes" id="UP000313645">
    <property type="component" value="Unassembled WGS sequence"/>
</dbReference>
<evidence type="ECO:0000256" key="1">
    <source>
        <dbReference type="ARBA" id="ARBA00007730"/>
    </source>
</evidence>
<proteinExistence type="inferred from homology"/>
<evidence type="ECO:0000313" key="5">
    <source>
        <dbReference type="EMBL" id="TBW54798.1"/>
    </source>
</evidence>
<comment type="similarity">
    <text evidence="1">Belongs to the aspartyl/asparaginyl beta-hydroxylase family.</text>
</comment>
<keyword evidence="6" id="KW-1185">Reference proteome</keyword>
<evidence type="ECO:0000313" key="6">
    <source>
        <dbReference type="Proteomes" id="UP000313645"/>
    </source>
</evidence>
<dbReference type="InterPro" id="IPR027443">
    <property type="entry name" value="IPNS-like_sf"/>
</dbReference>
<dbReference type="Pfam" id="PF05118">
    <property type="entry name" value="Asp_Arg_Hydrox"/>
    <property type="match status" value="1"/>
</dbReference>
<keyword evidence="3" id="KW-0560">Oxidoreductase</keyword>